<evidence type="ECO:0000313" key="2">
    <source>
        <dbReference type="EMBL" id="TWG13936.1"/>
    </source>
</evidence>
<evidence type="ECO:0000256" key="1">
    <source>
        <dbReference type="SAM" id="MobiDB-lite"/>
    </source>
</evidence>
<organism evidence="2 3">
    <name type="scientific">Actinoplanes teichomyceticus</name>
    <dbReference type="NCBI Taxonomy" id="1867"/>
    <lineage>
        <taxon>Bacteria</taxon>
        <taxon>Bacillati</taxon>
        <taxon>Actinomycetota</taxon>
        <taxon>Actinomycetes</taxon>
        <taxon>Micromonosporales</taxon>
        <taxon>Micromonosporaceae</taxon>
        <taxon>Actinoplanes</taxon>
    </lineage>
</organism>
<protein>
    <submittedName>
        <fullName evidence="2">Uncharacterized protein</fullName>
    </submittedName>
</protein>
<gene>
    <name evidence="2" type="ORF">FHX34_104229</name>
</gene>
<dbReference type="EMBL" id="VIWY01000004">
    <property type="protein sequence ID" value="TWG13936.1"/>
    <property type="molecule type" value="Genomic_DNA"/>
</dbReference>
<comment type="caution">
    <text evidence="2">The sequence shown here is derived from an EMBL/GenBank/DDBJ whole genome shotgun (WGS) entry which is preliminary data.</text>
</comment>
<accession>A0A561VQP5</accession>
<proteinExistence type="predicted"/>
<sequence>MRCTGNGARSVRWVVAGKPFRDTFATGALADNYRSKLVIAQREGVAFDEACGLPEPMARALNARPWYDHAIAYVDVKWPRASAKHRTGIAEALATVTPTLLPSSRGAPSEKAIRAALYGWSSTRPAATPETRRPNWRPPCGGWSPTPLTCPP</sequence>
<name>A0A561VQP5_ACTTI</name>
<reference evidence="2 3" key="1">
    <citation type="submission" date="2019-06" db="EMBL/GenBank/DDBJ databases">
        <title>Sequencing the genomes of 1000 actinobacteria strains.</title>
        <authorList>
            <person name="Klenk H.-P."/>
        </authorList>
    </citation>
    <scope>NUCLEOTIDE SEQUENCE [LARGE SCALE GENOMIC DNA]</scope>
    <source>
        <strain evidence="2 3">DSM 43866</strain>
    </source>
</reference>
<feature type="region of interest" description="Disordered" evidence="1">
    <location>
        <begin position="124"/>
        <end position="152"/>
    </location>
</feature>
<evidence type="ECO:0000313" key="3">
    <source>
        <dbReference type="Proteomes" id="UP000320239"/>
    </source>
</evidence>
<dbReference type="Proteomes" id="UP000320239">
    <property type="component" value="Unassembled WGS sequence"/>
</dbReference>
<dbReference type="OrthoDB" id="3773913at2"/>
<keyword evidence="3" id="KW-1185">Reference proteome</keyword>
<dbReference type="AlphaFoldDB" id="A0A561VQP5"/>